<organism evidence="5 6">
    <name type="scientific">Streptomyces niveiscabiei</name>
    <dbReference type="NCBI Taxonomy" id="164115"/>
    <lineage>
        <taxon>Bacteria</taxon>
        <taxon>Bacillati</taxon>
        <taxon>Actinomycetota</taxon>
        <taxon>Actinomycetes</taxon>
        <taxon>Kitasatosporales</taxon>
        <taxon>Streptomycetaceae</taxon>
        <taxon>Streptomyces</taxon>
    </lineage>
</organism>
<sequence>MPKKTLTTLTTLTATTLILLTAQSAAAHVEVSADNPQALAQNVELTWSAESESATAGIKEVRVVLPKGIAPADVTYVSGPKSWTLTATSDGFAVKGAPLPTGEDAEVSVTVKQLPDAEQLVFKTLQTYGDGKIDRWIELEEPGKAAEEEAGHSHSGNPAPVLKLKAAALPQPTPTPTAPATTPAPESKPTPSTSPVAAEKEDKGGMSGATWSIIGIGIAGVLAVTYSAVRRRNQASE</sequence>
<feature type="chain" id="PRO_5046521017" evidence="3">
    <location>
        <begin position="28"/>
        <end position="237"/>
    </location>
</feature>
<feature type="compositionally biased region" description="Low complexity" evidence="1">
    <location>
        <begin position="178"/>
        <end position="195"/>
    </location>
</feature>
<feature type="region of interest" description="Disordered" evidence="1">
    <location>
        <begin position="169"/>
        <end position="206"/>
    </location>
</feature>
<keyword evidence="2" id="KW-0812">Transmembrane</keyword>
<evidence type="ECO:0000313" key="6">
    <source>
        <dbReference type="Proteomes" id="UP001631957"/>
    </source>
</evidence>
<dbReference type="RefSeq" id="WP_409120875.1">
    <property type="nucleotide sequence ID" value="NZ_JBJVNI010000004.1"/>
</dbReference>
<feature type="signal peptide" evidence="3">
    <location>
        <begin position="1"/>
        <end position="27"/>
    </location>
</feature>
<reference evidence="5 6" key="1">
    <citation type="submission" date="2024-12" db="EMBL/GenBank/DDBJ databases">
        <title>Forecasting of Potato common scab and diversities of Pathogenic streptomyces spp. in china.</title>
        <authorList>
            <person name="Handique U."/>
            <person name="Wu J."/>
        </authorList>
    </citation>
    <scope>NUCLEOTIDE SEQUENCE [LARGE SCALE GENOMIC DNA]</scope>
    <source>
        <strain evidence="5 6">ZRIMU1530</strain>
    </source>
</reference>
<evidence type="ECO:0000259" key="4">
    <source>
        <dbReference type="Pfam" id="PF07987"/>
    </source>
</evidence>
<dbReference type="Pfam" id="PF07987">
    <property type="entry name" value="DUF1775"/>
    <property type="match status" value="1"/>
</dbReference>
<evidence type="ECO:0000313" key="5">
    <source>
        <dbReference type="EMBL" id="MFM9608750.1"/>
    </source>
</evidence>
<proteinExistence type="predicted"/>
<dbReference type="Gene3D" id="2.60.40.2230">
    <property type="entry name" value="Uncharacterised protein YcnI-like PF07987, DUF1775"/>
    <property type="match status" value="1"/>
</dbReference>
<feature type="transmembrane region" description="Helical" evidence="2">
    <location>
        <begin position="209"/>
        <end position="229"/>
    </location>
</feature>
<protein>
    <submittedName>
        <fullName evidence="5">DUF1775 domain-containing protein</fullName>
    </submittedName>
</protein>
<name>A0ABW9HL08_9ACTN</name>
<dbReference type="InterPro" id="IPR012533">
    <property type="entry name" value="YcnI-copper_dom"/>
</dbReference>
<feature type="domain" description="YncI copper-binding" evidence="4">
    <location>
        <begin position="98"/>
        <end position="164"/>
    </location>
</feature>
<keyword evidence="3" id="KW-0732">Signal</keyword>
<evidence type="ECO:0000256" key="2">
    <source>
        <dbReference type="SAM" id="Phobius"/>
    </source>
</evidence>
<evidence type="ECO:0000256" key="1">
    <source>
        <dbReference type="SAM" id="MobiDB-lite"/>
    </source>
</evidence>
<keyword evidence="2" id="KW-0472">Membrane</keyword>
<comment type="caution">
    <text evidence="5">The sequence shown here is derived from an EMBL/GenBank/DDBJ whole genome shotgun (WGS) entry which is preliminary data.</text>
</comment>
<dbReference type="InterPro" id="IPR038507">
    <property type="entry name" value="YcnI-like_sf"/>
</dbReference>
<accession>A0ABW9HL08</accession>
<keyword evidence="6" id="KW-1185">Reference proteome</keyword>
<dbReference type="Proteomes" id="UP001631957">
    <property type="component" value="Unassembled WGS sequence"/>
</dbReference>
<keyword evidence="2" id="KW-1133">Transmembrane helix</keyword>
<evidence type="ECO:0000256" key="3">
    <source>
        <dbReference type="SAM" id="SignalP"/>
    </source>
</evidence>
<dbReference type="EMBL" id="JBJVNI010000004">
    <property type="protein sequence ID" value="MFM9608750.1"/>
    <property type="molecule type" value="Genomic_DNA"/>
</dbReference>
<gene>
    <name evidence="5" type="ORF">ACKI18_08505</name>
</gene>